<dbReference type="AlphaFoldDB" id="A0A2X0IJ11"/>
<evidence type="ECO:0000313" key="2">
    <source>
        <dbReference type="Proteomes" id="UP000248889"/>
    </source>
</evidence>
<dbReference type="OrthoDB" id="3752674at2"/>
<sequence>MSDEQASRGSAGVPTGGPVFGPNWVRNGSIGSFVKRVQAIRVGPDGEEPQPATALRLLHAFAIGRPIDDLLKAASGPSASGSGAPSEEGRLSYWDSANMLATAALCRSPESAAELAGKQWDVERSDASSQGTPLTDSIVHDVACQRTAPDVAVFVRECRGKGELVDKTLRVFARPSSGRTNLDKALLYLLLRDEGCVVEAATLLQLTLIAIDEHGTTQASDTDPAEFHDLVGALYQLSPAEKILEHWVDVQLEDSDLVEQTRRIVARLIASETDRPRLLVEHVGTRLSRHHVVDICGQLTRVSPEKCEEIRKHAASRPDIGDLAELVTAWYSSALLSRSTKDLLTDIVACGPGSTMQEETEEQKEKRALRRLEVLDGTLGNFLPETGQADCRQLLWIAAAEHVEGWSGTALAQLLGKVARSRDRYRVARTIARKLTARTLVSVSDADFETFVRYLTELRADGRRDGVFLALKELADPSDSMHAPSGSARAVAEIALLLFAAGSDNDGWDLLERYLENEQRIRPEDVLIVVERLRESGVALDEQRRLLLLRATVGRWSDTHARERAVELLQDNGYDDEAEEVVRSLR</sequence>
<proteinExistence type="predicted"/>
<accession>A0A2X0IJ11</accession>
<dbReference type="EMBL" id="QKYN01000061">
    <property type="protein sequence ID" value="RAG84617.1"/>
    <property type="molecule type" value="Genomic_DNA"/>
</dbReference>
<reference evidence="1 2" key="1">
    <citation type="submission" date="2018-06" db="EMBL/GenBank/DDBJ databases">
        <title>Streptacidiphilus pinicola sp. nov., isolated from pine grove soil.</title>
        <authorList>
            <person name="Roh S.G."/>
            <person name="Park S."/>
            <person name="Kim M.-K."/>
            <person name="Yun B.-R."/>
            <person name="Park J."/>
            <person name="Kim M.J."/>
            <person name="Kim Y.S."/>
            <person name="Kim S.B."/>
        </authorList>
    </citation>
    <scope>NUCLEOTIDE SEQUENCE [LARGE SCALE GENOMIC DNA]</scope>
    <source>
        <strain evidence="1 2">MMS16-CNU450</strain>
    </source>
</reference>
<dbReference type="RefSeq" id="WP_111501609.1">
    <property type="nucleotide sequence ID" value="NZ_QKYN01000061.1"/>
</dbReference>
<evidence type="ECO:0000313" key="1">
    <source>
        <dbReference type="EMBL" id="RAG84617.1"/>
    </source>
</evidence>
<keyword evidence="2" id="KW-1185">Reference proteome</keyword>
<gene>
    <name evidence="1" type="ORF">DN069_15675</name>
</gene>
<dbReference type="Proteomes" id="UP000248889">
    <property type="component" value="Unassembled WGS sequence"/>
</dbReference>
<organism evidence="1 2">
    <name type="scientific">Streptacidiphilus pinicola</name>
    <dbReference type="NCBI Taxonomy" id="2219663"/>
    <lineage>
        <taxon>Bacteria</taxon>
        <taxon>Bacillati</taxon>
        <taxon>Actinomycetota</taxon>
        <taxon>Actinomycetes</taxon>
        <taxon>Kitasatosporales</taxon>
        <taxon>Streptomycetaceae</taxon>
        <taxon>Streptacidiphilus</taxon>
    </lineage>
</organism>
<protein>
    <submittedName>
        <fullName evidence="1">Uncharacterized protein</fullName>
    </submittedName>
</protein>
<name>A0A2X0IJ11_9ACTN</name>
<comment type="caution">
    <text evidence="1">The sequence shown here is derived from an EMBL/GenBank/DDBJ whole genome shotgun (WGS) entry which is preliminary data.</text>
</comment>